<accession>A0A317Y9C4</accession>
<comment type="caution">
    <text evidence="9">The sequence shown here is derived from an EMBL/GenBank/DDBJ whole genome shotgun (WGS) entry which is preliminary data.</text>
</comment>
<dbReference type="GO" id="GO:0045174">
    <property type="term" value="F:glutathione dehydrogenase (ascorbate) activity"/>
    <property type="evidence" value="ECO:0007669"/>
    <property type="project" value="UniProtKB-EC"/>
</dbReference>
<dbReference type="PROSITE" id="PS50405">
    <property type="entry name" value="GST_CTER"/>
    <property type="match status" value="1"/>
</dbReference>
<dbReference type="EMBL" id="NCVQ01000001">
    <property type="protein sequence ID" value="PWZ55268.1"/>
    <property type="molecule type" value="Genomic_DNA"/>
</dbReference>
<dbReference type="Proteomes" id="UP000251960">
    <property type="component" value="Chromosome 1"/>
</dbReference>
<sequence>MQGCNDRGLKIFTAFITFLKSKDANDGSEKELLDELQALDEHLKAHGPYINGENVSAADLNLGPKLFHLQIALDHFKGWKIPENLTNVHAYTKALFSRESFVKTKPSEEHVIAGWAPKVNAVVNPIDGVIVSKKQMPPRKTWKMNESLFPCELSKETLSSVKDIVEMAVKEWGEKSLTELEAEERLSYSYEKIQHDWRQAITLQRLVEEKTKRDGMIGMAIVTGAFGVVGLVAGGIIATASSSSRNR</sequence>
<reference evidence="9" key="1">
    <citation type="journal article" date="2018" name="Nat. Genet.">
        <title>Extensive intraspecific gene order and gene structural variations between Mo17 and other maize genomes.</title>
        <authorList>
            <person name="Sun S."/>
            <person name="Zhou Y."/>
            <person name="Chen J."/>
            <person name="Shi J."/>
            <person name="Zhao H."/>
            <person name="Zhao H."/>
            <person name="Song W."/>
            <person name="Zhang M."/>
            <person name="Cui Y."/>
            <person name="Dong X."/>
            <person name="Liu H."/>
            <person name="Ma X."/>
            <person name="Jiao Y."/>
            <person name="Wang B."/>
            <person name="Wei X."/>
            <person name="Stein J.C."/>
            <person name="Glaubitz J.C."/>
            <person name="Lu F."/>
            <person name="Yu G."/>
            <person name="Liang C."/>
            <person name="Fengler K."/>
            <person name="Li B."/>
            <person name="Rafalski A."/>
            <person name="Schnable P.S."/>
            <person name="Ware D.H."/>
            <person name="Buckler E.S."/>
            <person name="Lai J."/>
        </authorList>
    </citation>
    <scope>NUCLEOTIDE SEQUENCE [LARGE SCALE GENOMIC DNA]</scope>
    <source>
        <tissue evidence="9">Seedling</tissue>
    </source>
</reference>
<dbReference type="SUPFAM" id="SSF48452">
    <property type="entry name" value="TPR-like"/>
    <property type="match status" value="1"/>
</dbReference>
<comment type="catalytic activity">
    <reaction evidence="5">
        <text>RX + glutathione = an S-substituted glutathione + a halide anion + H(+)</text>
        <dbReference type="Rhea" id="RHEA:16437"/>
        <dbReference type="ChEBI" id="CHEBI:15378"/>
        <dbReference type="ChEBI" id="CHEBI:16042"/>
        <dbReference type="ChEBI" id="CHEBI:17792"/>
        <dbReference type="ChEBI" id="CHEBI:57925"/>
        <dbReference type="ChEBI" id="CHEBI:90779"/>
        <dbReference type="EC" id="2.5.1.18"/>
    </reaction>
</comment>
<dbReference type="GO" id="GO:0033355">
    <property type="term" value="P:ascorbate glutathione cycle"/>
    <property type="evidence" value="ECO:0007669"/>
    <property type="project" value="InterPro"/>
</dbReference>
<evidence type="ECO:0000256" key="3">
    <source>
        <dbReference type="ARBA" id="ARBA00023002"/>
    </source>
</evidence>
<evidence type="ECO:0000256" key="5">
    <source>
        <dbReference type="ARBA" id="ARBA00047960"/>
    </source>
</evidence>
<dbReference type="ExpressionAtlas" id="A0A317Y9C4">
    <property type="expression patterns" value="baseline and differential"/>
</dbReference>
<evidence type="ECO:0000259" key="8">
    <source>
        <dbReference type="PROSITE" id="PS50405"/>
    </source>
</evidence>
<proteinExistence type="inferred from homology"/>
<dbReference type="Gene3D" id="1.20.1050.10">
    <property type="match status" value="1"/>
</dbReference>
<dbReference type="Pfam" id="PF13410">
    <property type="entry name" value="GST_C_2"/>
    <property type="match status" value="1"/>
</dbReference>
<keyword evidence="7" id="KW-0472">Membrane</keyword>
<gene>
    <name evidence="9" type="primary">DHAR2_1</name>
    <name evidence="9" type="ORF">Zm00014a_033197</name>
</gene>
<dbReference type="GO" id="GO:0004364">
    <property type="term" value="F:glutathione transferase activity"/>
    <property type="evidence" value="ECO:0007669"/>
    <property type="project" value="UniProtKB-EC"/>
</dbReference>
<evidence type="ECO:0000256" key="2">
    <source>
        <dbReference type="ARBA" id="ARBA00022679"/>
    </source>
</evidence>
<comment type="catalytic activity">
    <reaction evidence="6">
        <text>L-dehydroascorbate + 2 glutathione = glutathione disulfide + L-ascorbate</text>
        <dbReference type="Rhea" id="RHEA:24424"/>
        <dbReference type="ChEBI" id="CHEBI:38290"/>
        <dbReference type="ChEBI" id="CHEBI:57925"/>
        <dbReference type="ChEBI" id="CHEBI:58297"/>
        <dbReference type="ChEBI" id="CHEBI:58539"/>
        <dbReference type="EC" id="1.8.5.1"/>
    </reaction>
</comment>
<keyword evidence="3" id="KW-0560">Oxidoreductase</keyword>
<comment type="similarity">
    <text evidence="4">Belongs to the GST superfamily. DHAR family.</text>
</comment>
<evidence type="ECO:0000256" key="6">
    <source>
        <dbReference type="ARBA" id="ARBA00049544"/>
    </source>
</evidence>
<evidence type="ECO:0000256" key="7">
    <source>
        <dbReference type="SAM" id="Phobius"/>
    </source>
</evidence>
<dbReference type="SUPFAM" id="SSF47616">
    <property type="entry name" value="GST C-terminal domain-like"/>
    <property type="match status" value="1"/>
</dbReference>
<keyword evidence="7" id="KW-1133">Transmembrane helix</keyword>
<dbReference type="FunFam" id="1.20.1050.10:FF:000029">
    <property type="entry name" value="Glutathione S-transferase DHAR3, chloroplastic"/>
    <property type="match status" value="1"/>
</dbReference>
<dbReference type="InterPro" id="IPR036282">
    <property type="entry name" value="Glutathione-S-Trfase_C_sf"/>
</dbReference>
<dbReference type="Gene3D" id="1.25.40.10">
    <property type="entry name" value="Tetratricopeptide repeat domain"/>
    <property type="match status" value="1"/>
</dbReference>
<feature type="domain" description="GST C-terminal" evidence="8">
    <location>
        <begin position="1"/>
        <end position="126"/>
    </location>
</feature>
<feature type="transmembrane region" description="Helical" evidence="7">
    <location>
        <begin position="216"/>
        <end position="240"/>
    </location>
</feature>
<keyword evidence="2 9" id="KW-0808">Transferase</keyword>
<evidence type="ECO:0000256" key="1">
    <source>
        <dbReference type="ARBA" id="ARBA00022575"/>
    </source>
</evidence>
<organism evidence="9">
    <name type="scientific">Zea mays</name>
    <name type="common">Maize</name>
    <dbReference type="NCBI Taxonomy" id="4577"/>
    <lineage>
        <taxon>Eukaryota</taxon>
        <taxon>Viridiplantae</taxon>
        <taxon>Streptophyta</taxon>
        <taxon>Embryophyta</taxon>
        <taxon>Tracheophyta</taxon>
        <taxon>Spermatophyta</taxon>
        <taxon>Magnoliopsida</taxon>
        <taxon>Liliopsida</taxon>
        <taxon>Poales</taxon>
        <taxon>Poaceae</taxon>
        <taxon>PACMAD clade</taxon>
        <taxon>Panicoideae</taxon>
        <taxon>Andropogonodae</taxon>
        <taxon>Andropogoneae</taxon>
        <taxon>Tripsacinae</taxon>
        <taxon>Zea</taxon>
    </lineage>
</organism>
<evidence type="ECO:0000256" key="4">
    <source>
        <dbReference type="ARBA" id="ARBA00024194"/>
    </source>
</evidence>
<protein>
    <submittedName>
        <fullName evidence="9">Glutathione S-transferase DHAR2</fullName>
    </submittedName>
</protein>
<dbReference type="InterPro" id="IPR011990">
    <property type="entry name" value="TPR-like_helical_dom_sf"/>
</dbReference>
<dbReference type="InterPro" id="IPR010987">
    <property type="entry name" value="Glutathione-S-Trfase_C-like"/>
</dbReference>
<evidence type="ECO:0000313" key="9">
    <source>
        <dbReference type="EMBL" id="PWZ55268.1"/>
    </source>
</evidence>
<dbReference type="PANTHER" id="PTHR44420">
    <property type="entry name" value="GLUTATHIONE S-TRANSFERASE DHAR2-RELATED"/>
    <property type="match status" value="1"/>
</dbReference>
<dbReference type="InterPro" id="IPR044627">
    <property type="entry name" value="DHAR1/2/3/4"/>
</dbReference>
<dbReference type="PANTHER" id="PTHR44420:SF2">
    <property type="entry name" value="GLUTATHIONE S-TRANSFERASE DHAR2-RELATED"/>
    <property type="match status" value="1"/>
</dbReference>
<dbReference type="AlphaFoldDB" id="A0A317Y9C4"/>
<keyword evidence="7" id="KW-0812">Transmembrane</keyword>
<keyword evidence="1" id="KW-0216">Detoxification</keyword>
<name>A0A317Y9C4_MAIZE</name>